<dbReference type="OrthoDB" id="9798934at2"/>
<gene>
    <name evidence="5" type="ORF">C6Y40_24055</name>
</gene>
<dbReference type="CDD" id="cd06270">
    <property type="entry name" value="PBP1_GalS-like"/>
    <property type="match status" value="1"/>
</dbReference>
<dbReference type="InterPro" id="IPR010982">
    <property type="entry name" value="Lambda_DNA-bd_dom_sf"/>
</dbReference>
<dbReference type="InterPro" id="IPR046335">
    <property type="entry name" value="LacI/GalR-like_sensor"/>
</dbReference>
<protein>
    <submittedName>
        <fullName evidence="5">LacI family transcriptional regulator</fullName>
    </submittedName>
</protein>
<dbReference type="InterPro" id="IPR028082">
    <property type="entry name" value="Peripla_BP_I"/>
</dbReference>
<dbReference type="Proteomes" id="UP000238949">
    <property type="component" value="Unassembled WGS sequence"/>
</dbReference>
<dbReference type="CDD" id="cd01392">
    <property type="entry name" value="HTH_LacI"/>
    <property type="match status" value="1"/>
</dbReference>
<dbReference type="InterPro" id="IPR000843">
    <property type="entry name" value="HTH_LacI"/>
</dbReference>
<dbReference type="PANTHER" id="PTHR30146:SF109">
    <property type="entry name" value="HTH-TYPE TRANSCRIPTIONAL REGULATOR GALS"/>
    <property type="match status" value="1"/>
</dbReference>
<accession>A0A2S9V3K9</accession>
<evidence type="ECO:0000313" key="6">
    <source>
        <dbReference type="Proteomes" id="UP000238949"/>
    </source>
</evidence>
<keyword evidence="1" id="KW-0805">Transcription regulation</keyword>
<dbReference type="Gene3D" id="1.10.260.40">
    <property type="entry name" value="lambda repressor-like DNA-binding domains"/>
    <property type="match status" value="1"/>
</dbReference>
<dbReference type="PRINTS" id="PR00036">
    <property type="entry name" value="HTHLACI"/>
</dbReference>
<dbReference type="PROSITE" id="PS50932">
    <property type="entry name" value="HTH_LACI_2"/>
    <property type="match status" value="1"/>
</dbReference>
<evidence type="ECO:0000313" key="5">
    <source>
        <dbReference type="EMBL" id="PRO71049.1"/>
    </source>
</evidence>
<dbReference type="SUPFAM" id="SSF53822">
    <property type="entry name" value="Periplasmic binding protein-like I"/>
    <property type="match status" value="1"/>
</dbReference>
<dbReference type="RefSeq" id="WP_105936915.1">
    <property type="nucleotide sequence ID" value="NZ_PVNP01000219.1"/>
</dbReference>
<dbReference type="SUPFAM" id="SSF47413">
    <property type="entry name" value="lambda repressor-like DNA-binding domains"/>
    <property type="match status" value="1"/>
</dbReference>
<dbReference type="SMART" id="SM00354">
    <property type="entry name" value="HTH_LACI"/>
    <property type="match status" value="1"/>
</dbReference>
<proteinExistence type="predicted"/>
<dbReference type="GO" id="GO:0000976">
    <property type="term" value="F:transcription cis-regulatory region binding"/>
    <property type="evidence" value="ECO:0007669"/>
    <property type="project" value="TreeGrafter"/>
</dbReference>
<evidence type="ECO:0000256" key="2">
    <source>
        <dbReference type="ARBA" id="ARBA00023125"/>
    </source>
</evidence>
<evidence type="ECO:0000256" key="1">
    <source>
        <dbReference type="ARBA" id="ARBA00023015"/>
    </source>
</evidence>
<organism evidence="5 6">
    <name type="scientific">Alteromonas alba</name>
    <dbReference type="NCBI Taxonomy" id="2079529"/>
    <lineage>
        <taxon>Bacteria</taxon>
        <taxon>Pseudomonadati</taxon>
        <taxon>Pseudomonadota</taxon>
        <taxon>Gammaproteobacteria</taxon>
        <taxon>Alteromonadales</taxon>
        <taxon>Alteromonadaceae</taxon>
        <taxon>Alteromonas/Salinimonas group</taxon>
        <taxon>Alteromonas</taxon>
    </lineage>
</organism>
<dbReference type="PANTHER" id="PTHR30146">
    <property type="entry name" value="LACI-RELATED TRANSCRIPTIONAL REPRESSOR"/>
    <property type="match status" value="1"/>
</dbReference>
<name>A0A2S9V3K9_9ALTE</name>
<feature type="domain" description="HTH lacI-type" evidence="4">
    <location>
        <begin position="2"/>
        <end position="56"/>
    </location>
</feature>
<dbReference type="AlphaFoldDB" id="A0A2S9V3K9"/>
<dbReference type="GO" id="GO:0003700">
    <property type="term" value="F:DNA-binding transcription factor activity"/>
    <property type="evidence" value="ECO:0007669"/>
    <property type="project" value="TreeGrafter"/>
</dbReference>
<dbReference type="Pfam" id="PF00356">
    <property type="entry name" value="LacI"/>
    <property type="match status" value="1"/>
</dbReference>
<comment type="caution">
    <text evidence="5">The sequence shown here is derived from an EMBL/GenBank/DDBJ whole genome shotgun (WGS) entry which is preliminary data.</text>
</comment>
<evidence type="ECO:0000259" key="4">
    <source>
        <dbReference type="PROSITE" id="PS50932"/>
    </source>
</evidence>
<dbReference type="EMBL" id="PVNP01000219">
    <property type="protein sequence ID" value="PRO71049.1"/>
    <property type="molecule type" value="Genomic_DNA"/>
</dbReference>
<dbReference type="Pfam" id="PF13377">
    <property type="entry name" value="Peripla_BP_3"/>
    <property type="match status" value="1"/>
</dbReference>
<keyword evidence="3" id="KW-0804">Transcription</keyword>
<keyword evidence="2" id="KW-0238">DNA-binding</keyword>
<evidence type="ECO:0000256" key="3">
    <source>
        <dbReference type="ARBA" id="ARBA00023163"/>
    </source>
</evidence>
<sequence length="333" mass="36252">MVTIKQVSEKAGVSSATVSRVINNTGTVKEKTRERVMTAMAELGYRHNVVAASLASNKTHTIGYVVPELHGSFFGAMMGGTEQALRQAKKHMLIATGHSDAQIEKEQIDALLSRRCDALILHVEAVSDEYLVSLVHQGVELVVVNRFIEEIGDNCISLDNVKGGYLASRHLLDIGHTKIAYIAGSLFKADGKNRLTGHQQALADMGVEYTDNLTYEGNFQAKSGTEGIRALVARGAKFTAVACANDEMASGAMIALRELGRRVPEDVSVIGFDNVDFASYLSPGLTTIDYPVQKIGSMAAHWVLERVYGHTRHEYQHILSPRLILRGTTSSPE</sequence>
<keyword evidence="6" id="KW-1185">Reference proteome</keyword>
<reference evidence="6" key="1">
    <citation type="journal article" date="2020" name="Int. J. Syst. Evol. Microbiol.">
        <title>Alteromonas alba sp. nov., a marine bacterium isolated from the seawater of the West Pacific Ocean.</title>
        <authorList>
            <person name="Sun C."/>
            <person name="Wu Y.-H."/>
            <person name="Xamxidin M."/>
            <person name="Cheng H."/>
            <person name="Xu X.-W."/>
        </authorList>
    </citation>
    <scope>NUCLEOTIDE SEQUENCE [LARGE SCALE GENOMIC DNA]</scope>
    <source>
        <strain evidence="6">190</strain>
    </source>
</reference>
<dbReference type="Gene3D" id="3.40.50.2300">
    <property type="match status" value="2"/>
</dbReference>